<evidence type="ECO:0000256" key="1">
    <source>
        <dbReference type="SAM" id="MobiDB-lite"/>
    </source>
</evidence>
<name>A0A0L6VG02_9BASI</name>
<organism evidence="2 3">
    <name type="scientific">Puccinia sorghi</name>
    <dbReference type="NCBI Taxonomy" id="27349"/>
    <lineage>
        <taxon>Eukaryota</taxon>
        <taxon>Fungi</taxon>
        <taxon>Dikarya</taxon>
        <taxon>Basidiomycota</taxon>
        <taxon>Pucciniomycotina</taxon>
        <taxon>Pucciniomycetes</taxon>
        <taxon>Pucciniales</taxon>
        <taxon>Pucciniaceae</taxon>
        <taxon>Puccinia</taxon>
    </lineage>
</organism>
<feature type="region of interest" description="Disordered" evidence="1">
    <location>
        <begin position="142"/>
        <end position="225"/>
    </location>
</feature>
<reference evidence="2 3" key="1">
    <citation type="submission" date="2015-08" db="EMBL/GenBank/DDBJ databases">
        <title>Next Generation Sequencing and Analysis of the Genome of Puccinia sorghi L Schw, the Causal Agent of Maize Common Rust.</title>
        <authorList>
            <person name="Rochi L."/>
            <person name="Burguener G."/>
            <person name="Darino M."/>
            <person name="Turjanski A."/>
            <person name="Kreff E."/>
            <person name="Dieguez M.J."/>
            <person name="Sacco F."/>
        </authorList>
    </citation>
    <scope>NUCLEOTIDE SEQUENCE [LARGE SCALE GENOMIC DNA]</scope>
    <source>
        <strain evidence="2 3">RO10H11247</strain>
    </source>
</reference>
<dbReference type="AlphaFoldDB" id="A0A0L6VG02"/>
<evidence type="ECO:0000313" key="2">
    <source>
        <dbReference type="EMBL" id="KNZ59711.1"/>
    </source>
</evidence>
<sequence>MTLFKNLFVQMEADVRLLRIVEEKCVVFKSQANQLITQGRIFRISFRVATTRKELSVHPQAVFSFHSGNQVFCPWPGQYLQAKLERMNLKLLVKNNTWNIVPQDLYQPLSRLPKGAAKGKMACLATYKIILNDDSNNFVLTDNGKKGNSKVSDSTTEFDPKFSEGQESDMEGSYGDSEGSFLRGLNSNKKKKQLGGFNQKNTSSVSRKFQGVRLNRSSATAPPRK</sequence>
<feature type="compositionally biased region" description="Polar residues" evidence="1">
    <location>
        <begin position="215"/>
        <end position="225"/>
    </location>
</feature>
<dbReference type="EMBL" id="LAVV01006478">
    <property type="protein sequence ID" value="KNZ59711.1"/>
    <property type="molecule type" value="Genomic_DNA"/>
</dbReference>
<dbReference type="Proteomes" id="UP000037035">
    <property type="component" value="Unassembled WGS sequence"/>
</dbReference>
<comment type="caution">
    <text evidence="2">The sequence shown here is derived from an EMBL/GenBank/DDBJ whole genome shotgun (WGS) entry which is preliminary data.</text>
</comment>
<accession>A0A0L6VG02</accession>
<protein>
    <submittedName>
        <fullName evidence="2">Uncharacterized protein</fullName>
    </submittedName>
</protein>
<evidence type="ECO:0000313" key="3">
    <source>
        <dbReference type="Proteomes" id="UP000037035"/>
    </source>
</evidence>
<proteinExistence type="predicted"/>
<dbReference type="VEuPathDB" id="FungiDB:VP01_1677g1"/>
<feature type="compositionally biased region" description="Polar residues" evidence="1">
    <location>
        <begin position="196"/>
        <end position="207"/>
    </location>
</feature>
<gene>
    <name evidence="2" type="ORF">VP01_1677g1</name>
</gene>
<keyword evidence="3" id="KW-1185">Reference proteome</keyword>